<dbReference type="EMBL" id="AP018216">
    <property type="protein sequence ID" value="BAY69049.1"/>
    <property type="molecule type" value="Genomic_DNA"/>
</dbReference>
<proteinExistence type="predicted"/>
<sequence length="36" mass="3845">MEYIAFSLQANSIGGYKVDHNPFGKGDALISDALTT</sequence>
<gene>
    <name evidence="1" type="ORF">NIES23_18400</name>
</gene>
<evidence type="ECO:0000313" key="1">
    <source>
        <dbReference type="EMBL" id="BAY69049.1"/>
    </source>
</evidence>
<organism evidence="1 2">
    <name type="scientific">Trichormus variabilis NIES-23</name>
    <dbReference type="NCBI Taxonomy" id="1973479"/>
    <lineage>
        <taxon>Bacteria</taxon>
        <taxon>Bacillati</taxon>
        <taxon>Cyanobacteriota</taxon>
        <taxon>Cyanophyceae</taxon>
        <taxon>Nostocales</taxon>
        <taxon>Nostocaceae</taxon>
        <taxon>Trichormus</taxon>
    </lineage>
</organism>
<reference evidence="1 2" key="1">
    <citation type="submission" date="2017-06" db="EMBL/GenBank/DDBJ databases">
        <title>Genome sequencing of cyanobaciteial culture collection at National Institute for Environmental Studies (NIES).</title>
        <authorList>
            <person name="Hirose Y."/>
            <person name="Shimura Y."/>
            <person name="Fujisawa T."/>
            <person name="Nakamura Y."/>
            <person name="Kawachi M."/>
        </authorList>
    </citation>
    <scope>NUCLEOTIDE SEQUENCE [LARGE SCALE GENOMIC DNA]</scope>
    <source>
        <strain evidence="1 2">NIES-23</strain>
    </source>
</reference>
<dbReference type="Proteomes" id="UP000217507">
    <property type="component" value="Chromosome"/>
</dbReference>
<name>A0A1Z4KJ78_ANAVA</name>
<dbReference type="AlphaFoldDB" id="A0A1Z4KJ78"/>
<protein>
    <submittedName>
        <fullName evidence="1">Uncharacterized protein</fullName>
    </submittedName>
</protein>
<evidence type="ECO:0000313" key="2">
    <source>
        <dbReference type="Proteomes" id="UP000217507"/>
    </source>
</evidence>
<accession>A0A1Z4KJ78</accession>